<feature type="compositionally biased region" description="Low complexity" evidence="1">
    <location>
        <begin position="50"/>
        <end position="94"/>
    </location>
</feature>
<feature type="compositionally biased region" description="Polar residues" evidence="1">
    <location>
        <begin position="95"/>
        <end position="107"/>
    </location>
</feature>
<dbReference type="Proteomes" id="UP001530377">
    <property type="component" value="Unassembled WGS sequence"/>
</dbReference>
<evidence type="ECO:0000259" key="2">
    <source>
        <dbReference type="PROSITE" id="PS51175"/>
    </source>
</evidence>
<sequence length="3243" mass="355796">ILCSLALLHVASAASLLPRGRGGGGGVGSVVNTDDVDHQLCARALQATKSPTSTRRPTNVPTTRKPTNVPTTRTPTTFKPTRTPTASPSTRTPTNVPTSRMPTTFKPTQIPMDKPTSAPTNRPTSKPSTDRPTSRQPTSSPTTTAPTTFSPSSQPTKKPTNSPVLPNDNPVLSCPLPGAAMVVITAGVKNVAPAASDTFCGIFLRKGSESGTLIPLARSYNGKGWESSPGPLASPQKNVNSTTVVLPELQDANDRYVILTKDGFISERKQIARFLEMTTFGPKRSEIDAIVSDGMPTNVPTTRKPTNVPTTRTPTTFKPTRTPTASPSTRTPTNVPTSRMPTTFKPTQIPTDKPTSAPTNRPTSKPSTDRPTSRQPTSSPTTTAPTTFSPSSQPTKKPTNSPVLPNDNPVLSCPLPGAAMVVITAGVKNVAPAASDTFCGIFLRKGSESGTLIPLARSYNGKGWESSPGPLASPQKNVNSTTVVLPELQDANDRYVILTKDGFISERKQIARFLEMTTFGPKRSEIDAIILCSLALLHVASAASLLPRGRGGGGGVGSVVNTDDVDHQLRARALQATKSPTSTRRPTNVPTTRKPTNVPTTRTPTTFKPTRTPTASPSTRTPTNVPTSRMPTTFKPTQIPTDKPTSAPTNQPTFKPTQIPTDKPTSAPTNRPTSKPSTDRPTSRQPTSSPTTTAPTTFSPSSQPTKKPTNSPVLPNDNPVLSCPLPGAAMVVITAGVKNVAPAASDTFCGIFLRKGSESGTLIPLARSYNGKGWESSPGPLASPQKNVNSTTVVLPELQDANDRYVILTKDGFISERKQIARFLEMTTFGPKRSEIDAIVSDGMWTTSSAAKRAAYIRMQIDLPKTSHREYYRKRANSKWDATAQPARSDHPCSPNSKWRKYSYIQQDRLNTNSDAYIITTFETVKAEENLTTTIYEADSASQVKTPGLGAFWTAAPTLTVYGYSGTGFYDMGGTNDYVEFTVNIPSAGVRPISVRYSMSSTSYNGNRKMQLQVNGVVVRPSYDFFYTGSWSYWKYSELVDVDLNAGNNTIKLLVVEQNGGPNIDHLRVGKPPAIVLRTNGWPRAIARNGLHLLDDWPYQFTNTTQVSFNSNNPDAPQGGLFRYPNGRLRVTLPDGRERFLDIGNPLINFTGYESYLPQSVFMFDGSEIWDETASDLFNYPMMRGQELLLRNGFNGAICDLIPPFAEEYDAPIFGKLPSGEWLQWTPSIQLEDNGPSINDPPGNRTAKVLVDGGGQAFVNTDEKLKCSNVQRSFINEDTCFLSTLSTACSATNPVGEVMMTMNTTLVLDLFSLTGREVYAIQGLVMESRMESPCAKTRSRWVVERRTCPAPSALGVSTITALTNAIIASTNKNEYVIDVDRTSLCDATDWDQDSDPIHIQLQVGSDCYYHVHPDHLNVYDFSGWVTNHPGGSYNIQKWSQGWEGHPGWYLIFPYYGNATRKIPAHPMNRWVTRAKEPDIVKVGRLGDIIAYRDLISELKTDAVAEYFGATPKSDNDGGVVVCGSIGEVSNDPNLTEVFDVLSNEITISLSDTLNNQKKVVWTEVALFGIDQLRQRMAWALSQIVTTVPVNIDAYDHTEIYTNYYDIFVRNAFGNYRDILAETSYSPLMAEHLSYLKSKSHSYVYEFENKRIARADENFAREVMQLFTIGLRVLDDDGTPVLDPTTGDPLESYTNEDIESLARAWTGFDRTPVRGNYEERNMGTADNRLDPMLIVPDYRDPFPKSNLDNGFVGDGYLLCADLPAKSFLKKGAGYRLLGGKPSPELMKDPSFFTSTTAGEILRAELNPMSQLYQKIYNSNKKAFVTLDNDLICTPGTFECLVDTLRIVKVGSVYYEFVERPCVQLGFYNNGKQIQLRDNWRRGQMCANSDLPHAREACCREDRVDEVNVAVMVTNVTYFYEGERMKYETARNRCVANGQDLCFFETVAIQPTDDYRKKGYHWTNNDCSINVKVNSEGYIAIVHDAVSTQRDTIPWLVEESNTLNWFRVFWDGNGDFPGSSETNTCEANNCKNVLSDDGSSSCLCKTVVTDSVVFTNTNVSKEDIMSQLFIGAIGPPANSVPTSLGVGVSVHIVGGIIDGDTTFEVRDKGRTLYLKNTRSTVSLKGWTMVPQIYEAEDATISNAIVKNDTLSPTGKKYVEARYGNETTYVQWNVNVPSAGSYLISLRYAHDTSPRPLSVYVNTQEVVRSLVNPNSLRLFSNVGSDPSGAQLPLQRCAGDCDTNAHCMPGLFCMQNNGLERVPGCNGTQTTYDYCVDINDFDYGFTLLPSAGWSDDWLMSKPLQVNLLAGQNTIRVQLPPKYKEGPNIDHLKVEGLPVSSPSSFRNPPHFMSLIPDYASGRIGERNLRDAQFETNAVLDHYFYQKNVAPFLCVRIMQRFSFSNPSRRFVSSCAGAFRAGIYTSESITFGAGKYGDLEAVIASIILDSEATEGAVSVDPSYGSMREPILKLLNLLRSMEYRTELPTPVDGALIQKTYNVKLWQIEKKIGQGPYEFPSVFSYFLPNYLPDAGPNLAAKLSSPESVVVTMPNIVNLLNGMFSLIKYGLSDCNDGFSFSPGFGSCLDDGSYQRSLGRLFYNATGANDYDRANDLSELLTAGRLSQNNLEKIVAACSTEPDQGSKNRCMTQLIVTTGEFHSTTTATQSGEARVNNDIIFTSTEPYKAIVYFFLNGGLDSYHMLAPHTCAPIDVYDRYRVIRGKSDIAEGVGLPLTRLLQISANNVAQPCSSFGINENLPFLKTLYDQEDLIFIANAGLLAKPVDVTNYQAETPVALFAHDAMTLETSREDLYDVSSGTTGVGGRMAKVLTDAGIPTNLFSINGQQMFLTGELGSGPTQYILNSDGLTAFNAEPSIANMNDVIKTLNNENTADSGFHAETWSSKLSESLNRQKSLKEKVDLTNVTTLFPLGGGISDQFKLVTRLMQTRESRGSKRDIFYVQDGGYDTHADVDVSLAANFGRINSAIQAFVSELKVLGLWNYTTVVQFSDFSRTLNPNTGDGSDHGWGGHHFMFGGAVKGGKVLGRYPSEFNQGEGNNLALSRGRMIPEFPWDSMWLGTAEWFGIPSNSPQMDSVLPMHKNFASSLLYNKAVLFDDEMIPAMATSVQPPPASSQLLDNPSEFVDNPTEFVVNTAMRCGMSEVDAREHCRATCTKDEDCPFTMKCIAVHENYCGSIPQRIYVNPEVSVEMHRCGPSEIHSRTFCGAPCDWTTDCNVGEECHGVHANYCGSLYTEV</sequence>
<accession>A0ABD3RDE9</accession>
<feature type="domain" description="CBM6" evidence="2">
    <location>
        <begin position="934"/>
        <end position="1070"/>
    </location>
</feature>
<comment type="caution">
    <text evidence="3">The sequence shown here is derived from an EMBL/GenBank/DDBJ whole genome shotgun (WGS) entry which is preliminary data.</text>
</comment>
<feature type="region of interest" description="Disordered" evidence="1">
    <location>
        <begin position="573"/>
        <end position="718"/>
    </location>
</feature>
<dbReference type="SUPFAM" id="SSF49785">
    <property type="entry name" value="Galactose-binding domain-like"/>
    <property type="match status" value="2"/>
</dbReference>
<evidence type="ECO:0000313" key="3">
    <source>
        <dbReference type="EMBL" id="KAL3810809.1"/>
    </source>
</evidence>
<gene>
    <name evidence="3" type="ORF">ACHAXA_008824</name>
</gene>
<dbReference type="InterPro" id="IPR010869">
    <property type="entry name" value="DUF1501"/>
</dbReference>
<dbReference type="PANTHER" id="PTHR43737:SF1">
    <property type="entry name" value="DUF1501 DOMAIN-CONTAINING PROTEIN"/>
    <property type="match status" value="1"/>
</dbReference>
<dbReference type="InterPro" id="IPR005084">
    <property type="entry name" value="CBM6"/>
</dbReference>
<feature type="region of interest" description="Disordered" evidence="1">
    <location>
        <begin position="292"/>
        <end position="408"/>
    </location>
</feature>
<organism evidence="3 4">
    <name type="scientific">Cyclostephanos tholiformis</name>
    <dbReference type="NCBI Taxonomy" id="382380"/>
    <lineage>
        <taxon>Eukaryota</taxon>
        <taxon>Sar</taxon>
        <taxon>Stramenopiles</taxon>
        <taxon>Ochrophyta</taxon>
        <taxon>Bacillariophyta</taxon>
        <taxon>Coscinodiscophyceae</taxon>
        <taxon>Thalassiosirophycidae</taxon>
        <taxon>Stephanodiscales</taxon>
        <taxon>Stephanodiscaceae</taxon>
        <taxon>Cyclostephanos</taxon>
    </lineage>
</organism>
<dbReference type="PROSITE" id="PS51175">
    <property type="entry name" value="CBM6"/>
    <property type="match status" value="1"/>
</dbReference>
<dbReference type="EMBL" id="JALLPB020000299">
    <property type="protein sequence ID" value="KAL3810809.1"/>
    <property type="molecule type" value="Genomic_DNA"/>
</dbReference>
<feature type="non-terminal residue" evidence="3">
    <location>
        <position position="1"/>
    </location>
</feature>
<dbReference type="Pfam" id="PF07394">
    <property type="entry name" value="DUF1501"/>
    <property type="match status" value="1"/>
</dbReference>
<dbReference type="PANTHER" id="PTHR43737">
    <property type="entry name" value="BLL7424 PROTEIN"/>
    <property type="match status" value="1"/>
</dbReference>
<feature type="compositionally biased region" description="Low complexity" evidence="1">
    <location>
        <begin position="296"/>
        <end position="333"/>
    </location>
</feature>
<dbReference type="Pfam" id="PF16990">
    <property type="entry name" value="CBM_35"/>
    <property type="match status" value="1"/>
</dbReference>
<feature type="compositionally biased region" description="Low complexity" evidence="1">
    <location>
        <begin position="134"/>
        <end position="163"/>
    </location>
</feature>
<feature type="compositionally biased region" description="Low complexity" evidence="1">
    <location>
        <begin position="683"/>
        <end position="712"/>
    </location>
</feature>
<dbReference type="InterPro" id="IPR014917">
    <property type="entry name" value="DUF1800"/>
</dbReference>
<dbReference type="Pfam" id="PF08811">
    <property type="entry name" value="DUF1800"/>
    <property type="match status" value="2"/>
</dbReference>
<reference evidence="3 4" key="1">
    <citation type="submission" date="2024-10" db="EMBL/GenBank/DDBJ databases">
        <title>Updated reference genomes for cyclostephanoid diatoms.</title>
        <authorList>
            <person name="Roberts W.R."/>
            <person name="Alverson A.J."/>
        </authorList>
    </citation>
    <scope>NUCLEOTIDE SEQUENCE [LARGE SCALE GENOMIC DNA]</scope>
    <source>
        <strain evidence="3 4">AJA228-03</strain>
    </source>
</reference>
<feature type="compositionally biased region" description="Polar residues" evidence="1">
    <location>
        <begin position="334"/>
        <end position="365"/>
    </location>
</feature>
<feature type="compositionally biased region" description="Low complexity" evidence="1">
    <location>
        <begin position="579"/>
        <end position="623"/>
    </location>
</feature>
<feature type="compositionally biased region" description="Polar residues" evidence="1">
    <location>
        <begin position="117"/>
        <end position="126"/>
    </location>
</feature>
<evidence type="ECO:0000256" key="1">
    <source>
        <dbReference type="SAM" id="MobiDB-lite"/>
    </source>
</evidence>
<dbReference type="Gene3D" id="2.60.120.260">
    <property type="entry name" value="Galactose-binding domain-like"/>
    <property type="match status" value="2"/>
</dbReference>
<feature type="compositionally biased region" description="Polar residues" evidence="1">
    <location>
        <begin position="624"/>
        <end position="675"/>
    </location>
</feature>
<proteinExistence type="predicted"/>
<dbReference type="InterPro" id="IPR008979">
    <property type="entry name" value="Galactose-bd-like_sf"/>
</dbReference>
<keyword evidence="4" id="KW-1185">Reference proteome</keyword>
<name>A0ABD3RDE9_9STRA</name>
<feature type="region of interest" description="Disordered" evidence="1">
    <location>
        <begin position="45"/>
        <end position="169"/>
    </location>
</feature>
<protein>
    <recommendedName>
        <fullName evidence="2">CBM6 domain-containing protein</fullName>
    </recommendedName>
</protein>
<feature type="compositionally biased region" description="Low complexity" evidence="1">
    <location>
        <begin position="373"/>
        <end position="402"/>
    </location>
</feature>
<evidence type="ECO:0000313" key="4">
    <source>
        <dbReference type="Proteomes" id="UP001530377"/>
    </source>
</evidence>